<name>W7ITL3_9PSEU</name>
<dbReference type="InterPro" id="IPR036513">
    <property type="entry name" value="STAS_dom_sf"/>
</dbReference>
<dbReference type="SUPFAM" id="SSF52091">
    <property type="entry name" value="SpoIIaa-like"/>
    <property type="match status" value="1"/>
</dbReference>
<evidence type="ECO:0000256" key="2">
    <source>
        <dbReference type="RuleBase" id="RU003749"/>
    </source>
</evidence>
<dbReference type="NCBIfam" id="TIGR00377">
    <property type="entry name" value="ant_ant_sig"/>
    <property type="match status" value="1"/>
</dbReference>
<gene>
    <name evidence="4" type="ORF">UO65_0378</name>
</gene>
<dbReference type="STRING" id="909613.UO65_0378"/>
<comment type="caution">
    <text evidence="4">The sequence shown here is derived from an EMBL/GenBank/DDBJ whole genome shotgun (WGS) entry which is preliminary data.</text>
</comment>
<evidence type="ECO:0000256" key="1">
    <source>
        <dbReference type="ARBA" id="ARBA00009013"/>
    </source>
</evidence>
<evidence type="ECO:0000313" key="5">
    <source>
        <dbReference type="Proteomes" id="UP000019277"/>
    </source>
</evidence>
<feature type="domain" description="STAS" evidence="3">
    <location>
        <begin position="20"/>
        <end position="115"/>
    </location>
</feature>
<evidence type="ECO:0000313" key="4">
    <source>
        <dbReference type="EMBL" id="EWC64255.1"/>
    </source>
</evidence>
<proteinExistence type="inferred from homology"/>
<organism evidence="4 5">
    <name type="scientific">Actinokineospora spheciospongiae</name>
    <dbReference type="NCBI Taxonomy" id="909613"/>
    <lineage>
        <taxon>Bacteria</taxon>
        <taxon>Bacillati</taxon>
        <taxon>Actinomycetota</taxon>
        <taxon>Actinomycetes</taxon>
        <taxon>Pseudonocardiales</taxon>
        <taxon>Pseudonocardiaceae</taxon>
        <taxon>Actinokineospora</taxon>
    </lineage>
</organism>
<dbReference type="AlphaFoldDB" id="W7ITL3"/>
<dbReference type="Pfam" id="PF01740">
    <property type="entry name" value="STAS"/>
    <property type="match status" value="1"/>
</dbReference>
<dbReference type="EMBL" id="AYXG01000016">
    <property type="protein sequence ID" value="EWC64255.1"/>
    <property type="molecule type" value="Genomic_DNA"/>
</dbReference>
<protein>
    <recommendedName>
        <fullName evidence="2">Anti-sigma factor antagonist</fullName>
    </recommendedName>
</protein>
<accession>W7ITL3</accession>
<dbReference type="Proteomes" id="UP000019277">
    <property type="component" value="Unassembled WGS sequence"/>
</dbReference>
<dbReference type="InterPro" id="IPR002645">
    <property type="entry name" value="STAS_dom"/>
</dbReference>
<dbReference type="CDD" id="cd07043">
    <property type="entry name" value="STAS_anti-anti-sigma_factors"/>
    <property type="match status" value="1"/>
</dbReference>
<dbReference type="PROSITE" id="PS50801">
    <property type="entry name" value="STAS"/>
    <property type="match status" value="1"/>
</dbReference>
<dbReference type="RefSeq" id="WP_052020466.1">
    <property type="nucleotide sequence ID" value="NZ_AYXG01000016.1"/>
</dbReference>
<dbReference type="InterPro" id="IPR003658">
    <property type="entry name" value="Anti-sigma_ant"/>
</dbReference>
<dbReference type="Gene3D" id="3.30.750.24">
    <property type="entry name" value="STAS domain"/>
    <property type="match status" value="1"/>
</dbReference>
<dbReference type="GO" id="GO:0043856">
    <property type="term" value="F:anti-sigma factor antagonist activity"/>
    <property type="evidence" value="ECO:0007669"/>
    <property type="project" value="InterPro"/>
</dbReference>
<accession>A0A8E2WVL0</accession>
<evidence type="ECO:0000259" key="3">
    <source>
        <dbReference type="PROSITE" id="PS50801"/>
    </source>
</evidence>
<comment type="similarity">
    <text evidence="1 2">Belongs to the anti-sigma-factor antagonist family.</text>
</comment>
<sequence length="117" mass="11982">MRTNLLTTRVLRVGHAEQDVVFRATGEVDLNTGAELDAELAELAAQPGVTGVVCDLTGVGFFGSVGLTVLLAACDRGRFVVVAGPGTAAHRTLQVSGVLEALPVVDTVADGLLALAR</sequence>
<dbReference type="OrthoDB" id="3576811at2"/>
<keyword evidence="5" id="KW-1185">Reference proteome</keyword>
<reference evidence="4 5" key="1">
    <citation type="journal article" date="2014" name="Genome Announc.">
        <title>Draft Genome Sequence of the Antitrypanosomally Active Sponge-Associated Bacterium Actinokineospora sp. Strain EG49.</title>
        <authorList>
            <person name="Harjes J."/>
            <person name="Ryu T."/>
            <person name="Abdelmohsen U.R."/>
            <person name="Moitinho-Silva L."/>
            <person name="Horn H."/>
            <person name="Ravasi T."/>
            <person name="Hentschel U."/>
        </authorList>
    </citation>
    <scope>NUCLEOTIDE SEQUENCE [LARGE SCALE GENOMIC DNA]</scope>
    <source>
        <strain evidence="4 5">EG49</strain>
    </source>
</reference>